<dbReference type="PANTHER" id="PTHR44757:SF2">
    <property type="entry name" value="BIOFILM ARCHITECTURE MAINTENANCE PROTEIN MBAA"/>
    <property type="match status" value="1"/>
</dbReference>
<reference evidence="2 3" key="1">
    <citation type="submission" date="2019-11" db="EMBL/GenBank/DDBJ databases">
        <title>Paenibacillus monticola sp. nov., a novel PGPR strain isolated from mountain sample in China.</title>
        <authorList>
            <person name="Zhao Q."/>
            <person name="Li H.-P."/>
            <person name="Zhang J.-L."/>
        </authorList>
    </citation>
    <scope>NUCLEOTIDE SEQUENCE [LARGE SCALE GENOMIC DNA]</scope>
    <source>
        <strain evidence="2 3">LC-T2</strain>
    </source>
</reference>
<dbReference type="InterPro" id="IPR052155">
    <property type="entry name" value="Biofilm_reg_signaling"/>
</dbReference>
<comment type="caution">
    <text evidence="2">The sequence shown here is derived from an EMBL/GenBank/DDBJ whole genome shotgun (WGS) entry which is preliminary data.</text>
</comment>
<dbReference type="InterPro" id="IPR043128">
    <property type="entry name" value="Rev_trsase/Diguanyl_cyclase"/>
</dbReference>
<dbReference type="EMBL" id="WJXB01000001">
    <property type="protein sequence ID" value="MRN52194.1"/>
    <property type="molecule type" value="Genomic_DNA"/>
</dbReference>
<gene>
    <name evidence="2" type="ORF">GJB61_04205</name>
</gene>
<dbReference type="Proteomes" id="UP000463051">
    <property type="component" value="Unassembled WGS sequence"/>
</dbReference>
<proteinExistence type="predicted"/>
<dbReference type="Gene3D" id="3.30.70.270">
    <property type="match status" value="1"/>
</dbReference>
<name>A0A7X2L0C9_9BACL</name>
<evidence type="ECO:0000313" key="3">
    <source>
        <dbReference type="Proteomes" id="UP000463051"/>
    </source>
</evidence>
<evidence type="ECO:0000259" key="1">
    <source>
        <dbReference type="Pfam" id="PF00990"/>
    </source>
</evidence>
<dbReference type="Pfam" id="PF00990">
    <property type="entry name" value="GGDEF"/>
    <property type="match status" value="1"/>
</dbReference>
<protein>
    <submittedName>
        <fullName evidence="2">Diguanylate cyclase</fullName>
    </submittedName>
</protein>
<keyword evidence="3" id="KW-1185">Reference proteome</keyword>
<accession>A0A7X2L0C9</accession>
<sequence>MLVFREIIERKHYEEQLKYNALHDMLTGLPNRRLCRDRLTSDIIHARCNQECLAVMAPATLR</sequence>
<dbReference type="AlphaFoldDB" id="A0A7X2L0C9"/>
<feature type="domain" description="GGDEF" evidence="1">
    <location>
        <begin position="21"/>
        <end position="56"/>
    </location>
</feature>
<dbReference type="InterPro" id="IPR000160">
    <property type="entry name" value="GGDEF_dom"/>
</dbReference>
<organism evidence="2 3">
    <name type="scientific">Paenibacillus monticola</name>
    <dbReference type="NCBI Taxonomy" id="2666075"/>
    <lineage>
        <taxon>Bacteria</taxon>
        <taxon>Bacillati</taxon>
        <taxon>Bacillota</taxon>
        <taxon>Bacilli</taxon>
        <taxon>Bacillales</taxon>
        <taxon>Paenibacillaceae</taxon>
        <taxon>Paenibacillus</taxon>
    </lineage>
</organism>
<evidence type="ECO:0000313" key="2">
    <source>
        <dbReference type="EMBL" id="MRN52194.1"/>
    </source>
</evidence>
<dbReference type="PANTHER" id="PTHR44757">
    <property type="entry name" value="DIGUANYLATE CYCLASE DGCP"/>
    <property type="match status" value="1"/>
</dbReference>